<evidence type="ECO:0000313" key="1">
    <source>
        <dbReference type="EMBL" id="KKN40856.1"/>
    </source>
</evidence>
<comment type="caution">
    <text evidence="1">The sequence shown here is derived from an EMBL/GenBank/DDBJ whole genome shotgun (WGS) entry which is preliminary data.</text>
</comment>
<dbReference type="AlphaFoldDB" id="A0A0F9SVD2"/>
<gene>
    <name evidence="1" type="ORF">LCGC14_0729280</name>
</gene>
<dbReference type="InterPro" id="IPR036390">
    <property type="entry name" value="WH_DNA-bd_sf"/>
</dbReference>
<reference evidence="1" key="1">
    <citation type="journal article" date="2015" name="Nature">
        <title>Complex archaea that bridge the gap between prokaryotes and eukaryotes.</title>
        <authorList>
            <person name="Spang A."/>
            <person name="Saw J.H."/>
            <person name="Jorgensen S.L."/>
            <person name="Zaremba-Niedzwiedzka K."/>
            <person name="Martijn J."/>
            <person name="Lind A.E."/>
            <person name="van Eijk R."/>
            <person name="Schleper C."/>
            <person name="Guy L."/>
            <person name="Ettema T.J."/>
        </authorList>
    </citation>
    <scope>NUCLEOTIDE SEQUENCE</scope>
</reference>
<dbReference type="EMBL" id="LAZR01001682">
    <property type="protein sequence ID" value="KKN40856.1"/>
    <property type="molecule type" value="Genomic_DNA"/>
</dbReference>
<sequence length="84" mass="9860">MANNTINQKPISKGLYSHIQYNLLKILEEIGPSSRKELVKQLDTPRTTIYDNLVSLQKRKLIEKYSRNEGKRGRPHVLWKLKID</sequence>
<organism evidence="1">
    <name type="scientific">marine sediment metagenome</name>
    <dbReference type="NCBI Taxonomy" id="412755"/>
    <lineage>
        <taxon>unclassified sequences</taxon>
        <taxon>metagenomes</taxon>
        <taxon>ecological metagenomes</taxon>
    </lineage>
</organism>
<accession>A0A0F9SVD2</accession>
<evidence type="ECO:0008006" key="2">
    <source>
        <dbReference type="Google" id="ProtNLM"/>
    </source>
</evidence>
<protein>
    <recommendedName>
        <fullName evidence="2">Transcription regulator TrmB N-terminal domain-containing protein</fullName>
    </recommendedName>
</protein>
<dbReference type="InterPro" id="IPR036388">
    <property type="entry name" value="WH-like_DNA-bd_sf"/>
</dbReference>
<dbReference type="Gene3D" id="1.10.10.10">
    <property type="entry name" value="Winged helix-like DNA-binding domain superfamily/Winged helix DNA-binding domain"/>
    <property type="match status" value="1"/>
</dbReference>
<name>A0A0F9SVD2_9ZZZZ</name>
<proteinExistence type="predicted"/>
<dbReference type="SUPFAM" id="SSF46785">
    <property type="entry name" value="Winged helix' DNA-binding domain"/>
    <property type="match status" value="1"/>
</dbReference>